<dbReference type="AlphaFoldDB" id="A0A170VBW0"/>
<organism evidence="1">
    <name type="scientific">Triatoma infestans</name>
    <name type="common">Assassin bug</name>
    <dbReference type="NCBI Taxonomy" id="30076"/>
    <lineage>
        <taxon>Eukaryota</taxon>
        <taxon>Metazoa</taxon>
        <taxon>Ecdysozoa</taxon>
        <taxon>Arthropoda</taxon>
        <taxon>Hexapoda</taxon>
        <taxon>Insecta</taxon>
        <taxon>Pterygota</taxon>
        <taxon>Neoptera</taxon>
        <taxon>Paraneoptera</taxon>
        <taxon>Hemiptera</taxon>
        <taxon>Heteroptera</taxon>
        <taxon>Panheteroptera</taxon>
        <taxon>Cimicomorpha</taxon>
        <taxon>Reduviidae</taxon>
        <taxon>Triatominae</taxon>
        <taxon>Triatoma</taxon>
    </lineage>
</organism>
<reference evidence="1" key="1">
    <citation type="submission" date="2016-04" db="EMBL/GenBank/DDBJ databases">
        <authorList>
            <person name="Calderon-Fernandez G.M.Sr."/>
        </authorList>
    </citation>
    <scope>NUCLEOTIDE SEQUENCE</scope>
    <source>
        <strain evidence="1">Int1</strain>
        <tissue evidence="1">Integument</tissue>
    </source>
</reference>
<sequence length="95" mass="10880">KSEFKKFEHANTGVTTLVYHRIDVGNHLPIKQRAYPVSPKIQEAIDQEVDRLLASDIIEPSASPWSNPIVMVRKPNGTYRFCIDFRKVNAISKKE</sequence>
<feature type="non-terminal residue" evidence="1">
    <location>
        <position position="1"/>
    </location>
</feature>
<dbReference type="InterPro" id="IPR043502">
    <property type="entry name" value="DNA/RNA_pol_sf"/>
</dbReference>
<dbReference type="PANTHER" id="PTHR24559">
    <property type="entry name" value="TRANSPOSON TY3-I GAG-POL POLYPROTEIN"/>
    <property type="match status" value="1"/>
</dbReference>
<dbReference type="Gene3D" id="3.10.10.10">
    <property type="entry name" value="HIV Type 1 Reverse Transcriptase, subunit A, domain 1"/>
    <property type="match status" value="1"/>
</dbReference>
<accession>A0A170VBW0</accession>
<dbReference type="GO" id="GO:0071897">
    <property type="term" value="P:DNA biosynthetic process"/>
    <property type="evidence" value="ECO:0007669"/>
    <property type="project" value="UniProtKB-ARBA"/>
</dbReference>
<proteinExistence type="predicted"/>
<dbReference type="EMBL" id="GEMB01006841">
    <property type="protein sequence ID" value="JAR96518.1"/>
    <property type="molecule type" value="Transcribed_RNA"/>
</dbReference>
<evidence type="ECO:0000313" key="1">
    <source>
        <dbReference type="EMBL" id="JAR96518.1"/>
    </source>
</evidence>
<reference evidence="1" key="2">
    <citation type="journal article" date="2017" name="J. Med. Entomol.">
        <title>Transcriptome Analysis of the Triatoma infestans (Hemiptera: Reduviidae) Integument.</title>
        <authorList>
            <person name="Calderon-Fernandez G.M."/>
            <person name="Moriconi D.E."/>
            <person name="Dulbecco A.B."/>
            <person name="Juarez M.P."/>
        </authorList>
    </citation>
    <scope>NUCLEOTIDE SEQUENCE</scope>
    <source>
        <strain evidence="1">Int1</strain>
        <tissue evidence="1">Integument</tissue>
    </source>
</reference>
<protein>
    <submittedName>
        <fullName evidence="1">Reverse ribonuclease</fullName>
    </submittedName>
</protein>
<dbReference type="InterPro" id="IPR053134">
    <property type="entry name" value="RNA-dir_DNA_polymerase"/>
</dbReference>
<name>A0A170VBW0_TRIIF</name>
<dbReference type="PANTHER" id="PTHR24559:SF444">
    <property type="entry name" value="REVERSE TRANSCRIPTASE DOMAIN-CONTAINING PROTEIN"/>
    <property type="match status" value="1"/>
</dbReference>
<dbReference type="SUPFAM" id="SSF56672">
    <property type="entry name" value="DNA/RNA polymerases"/>
    <property type="match status" value="1"/>
</dbReference>